<accession>A0A7V5H374</accession>
<keyword evidence="13" id="KW-0594">Phospholipid biosynthesis</keyword>
<dbReference type="Proteomes" id="UP000886111">
    <property type="component" value="Unassembled WGS sequence"/>
</dbReference>
<evidence type="ECO:0000256" key="13">
    <source>
        <dbReference type="ARBA" id="ARBA00023209"/>
    </source>
</evidence>
<comment type="subcellular location">
    <subcellularLocation>
        <location evidence="3">Endomembrane system</location>
    </subcellularLocation>
    <subcellularLocation>
        <location evidence="2">Membrane</location>
        <topology evidence="2">Multi-pass membrane protein</topology>
    </subcellularLocation>
</comment>
<name>A0A7V5H374_CALAY</name>
<dbReference type="NCBIfam" id="TIGR00473">
    <property type="entry name" value="pssA"/>
    <property type="match status" value="1"/>
</dbReference>
<evidence type="ECO:0000256" key="4">
    <source>
        <dbReference type="ARBA" id="ARBA00010441"/>
    </source>
</evidence>
<keyword evidence="14" id="KW-1208">Phospholipid metabolism</keyword>
<proteinExistence type="inferred from homology"/>
<protein>
    <recommendedName>
        <fullName evidence="6">CDP-diacylglycerol--serine O-phosphatidyltransferase</fullName>
        <ecNumber evidence="5">2.7.8.8</ecNumber>
    </recommendedName>
    <alternativeName>
        <fullName evidence="15">Phosphatidylserine synthase</fullName>
    </alternativeName>
</protein>
<reference evidence="18" key="1">
    <citation type="journal article" date="2020" name="mSystems">
        <title>Genome- and Community-Level Interaction Insights into Carbon Utilization and Element Cycling Functions of Hydrothermarchaeota in Hydrothermal Sediment.</title>
        <authorList>
            <person name="Zhou Z."/>
            <person name="Liu Y."/>
            <person name="Xu W."/>
            <person name="Pan J."/>
            <person name="Luo Z.H."/>
            <person name="Li M."/>
        </authorList>
    </citation>
    <scope>NUCLEOTIDE SEQUENCE [LARGE SCALE GENOMIC DNA]</scope>
    <source>
        <strain evidence="18">HyVt-76</strain>
    </source>
</reference>
<dbReference type="GO" id="GO:0016020">
    <property type="term" value="C:membrane"/>
    <property type="evidence" value="ECO:0007669"/>
    <property type="project" value="UniProtKB-SubCell"/>
</dbReference>
<evidence type="ECO:0000256" key="9">
    <source>
        <dbReference type="ARBA" id="ARBA00022692"/>
    </source>
</evidence>
<keyword evidence="9 17" id="KW-0812">Transmembrane</keyword>
<dbReference type="InterPro" id="IPR043130">
    <property type="entry name" value="CDP-OH_PTrfase_TM_dom"/>
</dbReference>
<evidence type="ECO:0000256" key="15">
    <source>
        <dbReference type="ARBA" id="ARBA00032361"/>
    </source>
</evidence>
<dbReference type="GO" id="GO:0012505">
    <property type="term" value="C:endomembrane system"/>
    <property type="evidence" value="ECO:0007669"/>
    <property type="project" value="UniProtKB-SubCell"/>
</dbReference>
<comment type="similarity">
    <text evidence="4 16">Belongs to the CDP-alcohol phosphatidyltransferase class-I family.</text>
</comment>
<feature type="transmembrane region" description="Helical" evidence="17">
    <location>
        <begin position="7"/>
        <end position="28"/>
    </location>
</feature>
<feature type="transmembrane region" description="Helical" evidence="17">
    <location>
        <begin position="158"/>
        <end position="176"/>
    </location>
</feature>
<dbReference type="GO" id="GO:0008654">
    <property type="term" value="P:phospholipid biosynthetic process"/>
    <property type="evidence" value="ECO:0007669"/>
    <property type="project" value="UniProtKB-KW"/>
</dbReference>
<evidence type="ECO:0000256" key="6">
    <source>
        <dbReference type="ARBA" id="ARBA00017171"/>
    </source>
</evidence>
<feature type="transmembrane region" description="Helical" evidence="17">
    <location>
        <begin position="188"/>
        <end position="206"/>
    </location>
</feature>
<evidence type="ECO:0000256" key="17">
    <source>
        <dbReference type="SAM" id="Phobius"/>
    </source>
</evidence>
<dbReference type="AlphaFoldDB" id="A0A7V5H374"/>
<comment type="caution">
    <text evidence="18">The sequence shown here is derived from an EMBL/GenBank/DDBJ whole genome shotgun (WGS) entry which is preliminary data.</text>
</comment>
<comment type="catalytic activity">
    <reaction evidence="1">
        <text>a CDP-1,2-diacyl-sn-glycerol + L-serine = a 1,2-diacyl-sn-glycero-3-phospho-L-serine + CMP + H(+)</text>
        <dbReference type="Rhea" id="RHEA:16913"/>
        <dbReference type="ChEBI" id="CHEBI:15378"/>
        <dbReference type="ChEBI" id="CHEBI:33384"/>
        <dbReference type="ChEBI" id="CHEBI:57262"/>
        <dbReference type="ChEBI" id="CHEBI:58332"/>
        <dbReference type="ChEBI" id="CHEBI:60377"/>
        <dbReference type="EC" id="2.7.8.8"/>
    </reaction>
</comment>
<evidence type="ECO:0000256" key="3">
    <source>
        <dbReference type="ARBA" id="ARBA00004308"/>
    </source>
</evidence>
<dbReference type="InterPro" id="IPR004533">
    <property type="entry name" value="CDP-diaglyc--ser_O-PTrfase"/>
</dbReference>
<evidence type="ECO:0000256" key="14">
    <source>
        <dbReference type="ARBA" id="ARBA00023264"/>
    </source>
</evidence>
<feature type="transmembrane region" description="Helical" evidence="17">
    <location>
        <begin position="212"/>
        <end position="231"/>
    </location>
</feature>
<evidence type="ECO:0000256" key="10">
    <source>
        <dbReference type="ARBA" id="ARBA00022989"/>
    </source>
</evidence>
<evidence type="ECO:0000256" key="1">
    <source>
        <dbReference type="ARBA" id="ARBA00000287"/>
    </source>
</evidence>
<evidence type="ECO:0000256" key="16">
    <source>
        <dbReference type="RuleBase" id="RU003750"/>
    </source>
</evidence>
<dbReference type="Pfam" id="PF01066">
    <property type="entry name" value="CDP-OH_P_transf"/>
    <property type="match status" value="1"/>
</dbReference>
<dbReference type="PROSITE" id="PS00379">
    <property type="entry name" value="CDP_ALCOHOL_P_TRANSF"/>
    <property type="match status" value="1"/>
</dbReference>
<sequence length="242" mass="27316">MIKVPRTIVPSFFTIANMFIGFMAVIYAVRKENVVLSSWLILLCAFLDTMDGRVARFTGTSSRFGVEYDSLADVVSFGMAPSVLIYLFFFHQWGNVGLFISFFPLLFASIRLARFNIELEGFEKTAFSGLPSPAAAITIASYLIFVNTFFPGEHFPRLLFFLTVLVSVLMVSTIRYEVMPKMTIKGSFGQKIMFLLMIAVVISLLIEPHALLLPYSLLYVFSGLFRFLFRLSQGKRLGGRRA</sequence>
<dbReference type="EMBL" id="DRTD01000211">
    <property type="protein sequence ID" value="HHE54710.1"/>
    <property type="molecule type" value="Genomic_DNA"/>
</dbReference>
<feature type="transmembrane region" description="Helical" evidence="17">
    <location>
        <begin position="96"/>
        <end position="113"/>
    </location>
</feature>
<evidence type="ECO:0000256" key="7">
    <source>
        <dbReference type="ARBA" id="ARBA00022516"/>
    </source>
</evidence>
<dbReference type="GO" id="GO:0003882">
    <property type="term" value="F:CDP-diacylglycerol-serine O-phosphatidyltransferase activity"/>
    <property type="evidence" value="ECO:0007669"/>
    <property type="project" value="UniProtKB-EC"/>
</dbReference>
<evidence type="ECO:0000313" key="18">
    <source>
        <dbReference type="EMBL" id="HHE54710.1"/>
    </source>
</evidence>
<organism evidence="18">
    <name type="scientific">Caldithrix abyssi</name>
    <dbReference type="NCBI Taxonomy" id="187145"/>
    <lineage>
        <taxon>Bacteria</taxon>
        <taxon>Pseudomonadati</taxon>
        <taxon>Calditrichota</taxon>
        <taxon>Calditrichia</taxon>
        <taxon>Calditrichales</taxon>
        <taxon>Calditrichaceae</taxon>
        <taxon>Caldithrix</taxon>
    </lineage>
</organism>
<dbReference type="InterPro" id="IPR048254">
    <property type="entry name" value="CDP_ALCOHOL_P_TRANSF_CS"/>
</dbReference>
<keyword evidence="7" id="KW-0444">Lipid biosynthesis</keyword>
<keyword evidence="11" id="KW-0443">Lipid metabolism</keyword>
<evidence type="ECO:0000256" key="8">
    <source>
        <dbReference type="ARBA" id="ARBA00022679"/>
    </source>
</evidence>
<evidence type="ECO:0000256" key="5">
    <source>
        <dbReference type="ARBA" id="ARBA00013174"/>
    </source>
</evidence>
<evidence type="ECO:0000256" key="12">
    <source>
        <dbReference type="ARBA" id="ARBA00023136"/>
    </source>
</evidence>
<feature type="transmembrane region" description="Helical" evidence="17">
    <location>
        <begin position="125"/>
        <end position="146"/>
    </location>
</feature>
<keyword evidence="8 16" id="KW-0808">Transferase</keyword>
<dbReference type="Gene3D" id="1.20.120.1760">
    <property type="match status" value="1"/>
</dbReference>
<evidence type="ECO:0000256" key="2">
    <source>
        <dbReference type="ARBA" id="ARBA00004141"/>
    </source>
</evidence>
<gene>
    <name evidence="18" type="primary">pssA</name>
    <name evidence="18" type="ORF">ENL21_02930</name>
</gene>
<keyword evidence="10 17" id="KW-1133">Transmembrane helix</keyword>
<keyword evidence="12 17" id="KW-0472">Membrane</keyword>
<dbReference type="InterPro" id="IPR000462">
    <property type="entry name" value="CDP-OH_P_trans"/>
</dbReference>
<evidence type="ECO:0000256" key="11">
    <source>
        <dbReference type="ARBA" id="ARBA00023098"/>
    </source>
</evidence>
<dbReference type="EC" id="2.7.8.8" evidence="5"/>